<reference evidence="3" key="1">
    <citation type="submission" date="2022-12" db="EMBL/GenBank/DDBJ databases">
        <title>Polyphasic identification of a Novel Hot-Spring Cyanobacterium Ocullathermofonsia sinensis gen nov. sp. nov. and Genomic Insights on its Adaptations to the Thermal Habitat.</title>
        <authorList>
            <person name="Daroch M."/>
            <person name="Tang J."/>
            <person name="Jiang Y."/>
        </authorList>
    </citation>
    <scope>NUCLEOTIDE SEQUENCE</scope>
    <source>
        <strain evidence="3">PKUAC-SCTA174</strain>
    </source>
</reference>
<gene>
    <name evidence="3" type="ORF">OXH18_11745</name>
</gene>
<protein>
    <submittedName>
        <fullName evidence="3">Uncharacterized protein</fullName>
    </submittedName>
</protein>
<accession>A0A9E9CAA4</accession>
<dbReference type="Proteomes" id="UP001163152">
    <property type="component" value="Chromosome"/>
</dbReference>
<feature type="chain" id="PRO_5038891500" evidence="2">
    <location>
        <begin position="29"/>
        <end position="253"/>
    </location>
</feature>
<evidence type="ECO:0000313" key="3">
    <source>
        <dbReference type="EMBL" id="WAL62628.1"/>
    </source>
</evidence>
<organism evidence="3 4">
    <name type="scientific">Thermocoleostomius sinensis A174</name>
    <dbReference type="NCBI Taxonomy" id="2016057"/>
    <lineage>
        <taxon>Bacteria</taxon>
        <taxon>Bacillati</taxon>
        <taxon>Cyanobacteriota</taxon>
        <taxon>Cyanophyceae</taxon>
        <taxon>Oculatellales</taxon>
        <taxon>Oculatellaceae</taxon>
        <taxon>Thermocoleostomius</taxon>
    </lineage>
</organism>
<proteinExistence type="predicted"/>
<dbReference type="KEGG" id="tsin:OXH18_11745"/>
<dbReference type="EMBL" id="CP113797">
    <property type="protein sequence ID" value="WAL62628.1"/>
    <property type="molecule type" value="Genomic_DNA"/>
</dbReference>
<dbReference type="AlphaFoldDB" id="A0A9E9CAA4"/>
<feature type="compositionally biased region" description="Polar residues" evidence="1">
    <location>
        <begin position="152"/>
        <end position="183"/>
    </location>
</feature>
<evidence type="ECO:0000313" key="4">
    <source>
        <dbReference type="Proteomes" id="UP001163152"/>
    </source>
</evidence>
<feature type="region of interest" description="Disordered" evidence="1">
    <location>
        <begin position="149"/>
        <end position="195"/>
    </location>
</feature>
<keyword evidence="4" id="KW-1185">Reference proteome</keyword>
<name>A0A9E9CAA4_9CYAN</name>
<feature type="signal peptide" evidence="2">
    <location>
        <begin position="1"/>
        <end position="28"/>
    </location>
</feature>
<keyword evidence="2" id="KW-0732">Signal</keyword>
<sequence>MERRLKQAANGLTSLLLALSALSLSPMAPIEPAQANPVEAQQVTAWRSGLHRSYCNSNWTEAISLAGAMMGSSEVTSNERLWLFVVRQDMFNFQRGVAEFSGCQGGRVLAGITADATQALQALVEFSDSSATSSSVNWARGLTAIRADRRQSTPLANASTTPSSVNPTRIDRSAQTPTTTDCPANSEGDRRVADGSTSNQWNYEIWRNTSSQFYVRYWRQHQTCAQARITSERYSTQNEAWQAFRQAIRFENN</sequence>
<dbReference type="RefSeq" id="WP_268612967.1">
    <property type="nucleotide sequence ID" value="NZ_CP113797.1"/>
</dbReference>
<evidence type="ECO:0000256" key="1">
    <source>
        <dbReference type="SAM" id="MobiDB-lite"/>
    </source>
</evidence>
<evidence type="ECO:0000256" key="2">
    <source>
        <dbReference type="SAM" id="SignalP"/>
    </source>
</evidence>